<dbReference type="InterPro" id="IPR021133">
    <property type="entry name" value="HEAT_type_2"/>
</dbReference>
<keyword evidence="6" id="KW-1185">Reference proteome</keyword>
<dbReference type="InterPro" id="IPR000357">
    <property type="entry name" value="HEAT"/>
</dbReference>
<feature type="repeat" description="HEAT" evidence="3">
    <location>
        <begin position="361"/>
        <end position="399"/>
    </location>
</feature>
<protein>
    <submittedName>
        <fullName evidence="5">Serine/threonine-protein phosphatase 2A regulatory subunit pppA</fullName>
    </submittedName>
</protein>
<keyword evidence="1" id="KW-0677">Repeat</keyword>
<feature type="repeat" description="HEAT" evidence="3">
    <location>
        <begin position="283"/>
        <end position="321"/>
    </location>
</feature>
<dbReference type="OrthoDB" id="340346at2759"/>
<feature type="repeat" description="HEAT" evidence="3">
    <location>
        <begin position="517"/>
        <end position="555"/>
    </location>
</feature>
<dbReference type="GeneID" id="25565933"/>
<evidence type="ECO:0000259" key="4">
    <source>
        <dbReference type="Pfam" id="PF22646"/>
    </source>
</evidence>
<dbReference type="PROSITE" id="PS50077">
    <property type="entry name" value="HEAT_REPEAT"/>
    <property type="match status" value="9"/>
</dbReference>
<evidence type="ECO:0000256" key="1">
    <source>
        <dbReference type="ARBA" id="ARBA00022737"/>
    </source>
</evidence>
<feature type="repeat" description="HEAT" evidence="3">
    <location>
        <begin position="556"/>
        <end position="582"/>
    </location>
</feature>
<dbReference type="RefSeq" id="XP_013756917.1">
    <property type="nucleotide sequence ID" value="XM_013901463.1"/>
</dbReference>
<dbReference type="GO" id="GO:0005829">
    <property type="term" value="C:cytosol"/>
    <property type="evidence" value="ECO:0007669"/>
    <property type="project" value="TreeGrafter"/>
</dbReference>
<dbReference type="InterPro" id="IPR054573">
    <property type="entry name" value="PP2A/SF3B1-like_HEAT"/>
</dbReference>
<evidence type="ECO:0000256" key="2">
    <source>
        <dbReference type="ARBA" id="ARBA00038332"/>
    </source>
</evidence>
<dbReference type="STRING" id="461836.A0A0L0DDS9"/>
<organism evidence="5 6">
    <name type="scientific">Thecamonas trahens ATCC 50062</name>
    <dbReference type="NCBI Taxonomy" id="461836"/>
    <lineage>
        <taxon>Eukaryota</taxon>
        <taxon>Apusozoa</taxon>
        <taxon>Apusomonadida</taxon>
        <taxon>Apusomonadidae</taxon>
        <taxon>Thecamonas</taxon>
    </lineage>
</organism>
<feature type="repeat" description="HEAT" evidence="3">
    <location>
        <begin position="400"/>
        <end position="438"/>
    </location>
</feature>
<dbReference type="Proteomes" id="UP000054408">
    <property type="component" value="Unassembled WGS sequence"/>
</dbReference>
<sequence length="582" mass="64110">MAASSSDSSLLGIAIMIDELKAPDTTLRVAAIKRLSIIADALGVERTRLELLPFLTESIDDEDEVLLALVQELGKFVDYVGGPEHAHTLLPPLEVLATVEETVVRDAAVASLCDVASVLPLDDMVAKMFPLIKRLGTGDWFTSRTSACGLFAVAYPSLPGEHQAELRALFNQLCHDDTPMVRRAASANLGKFAKTQDKETAKAEMTPMFVSLAQDEQDSVRLLAVENCVALGSMFNVEENQTFILQTVRNCAQDKSWRVRYMVAEQFTALADALGPEITRSELIPAFVRLLRDTEAEVRTVAAFKVTPFSALIPLDQVLKKILPCIKDFVVDTSQHVRASLASGIMGMAPVFGRNHTIEHLLPIYLQLLKDEFSEVRLNIISKLNDVNNVIGIDLLSQSLLPAVMELAEDSQWRVRLAIIELIPLLAEQLGIAIFDEKLGNLCLTWLGDSVFSIREAATKNLRALINVFGVEWAAGNIIPKVLSMYTHPNYLYRMTTLMCIAELSGVVGEDLLLNQMLPLTLRLAVDPVPNIRFNVARAFETIIKSLPAEVVQGEVKPCLVKLTEDTDKDVKFFAQAALARC</sequence>
<dbReference type="OMA" id="NRVEAMQ"/>
<dbReference type="SUPFAM" id="SSF48371">
    <property type="entry name" value="ARM repeat"/>
    <property type="match status" value="1"/>
</dbReference>
<reference evidence="5 6" key="1">
    <citation type="submission" date="2010-05" db="EMBL/GenBank/DDBJ databases">
        <title>The Genome Sequence of Thecamonas trahens ATCC 50062.</title>
        <authorList>
            <consortium name="The Broad Institute Genome Sequencing Platform"/>
            <person name="Russ C."/>
            <person name="Cuomo C."/>
            <person name="Shea T."/>
            <person name="Young S.K."/>
            <person name="Zeng Q."/>
            <person name="Koehrsen M."/>
            <person name="Haas B."/>
            <person name="Borodovsky M."/>
            <person name="Guigo R."/>
            <person name="Alvarado L."/>
            <person name="Berlin A."/>
            <person name="Bochicchio J."/>
            <person name="Borenstein D."/>
            <person name="Chapman S."/>
            <person name="Chen Z."/>
            <person name="Freedman E."/>
            <person name="Gellesch M."/>
            <person name="Goldberg J."/>
            <person name="Griggs A."/>
            <person name="Gujja S."/>
            <person name="Heilman E."/>
            <person name="Heiman D."/>
            <person name="Hepburn T."/>
            <person name="Howarth C."/>
            <person name="Jen D."/>
            <person name="Larson L."/>
            <person name="Mehta T."/>
            <person name="Park D."/>
            <person name="Pearson M."/>
            <person name="Roberts A."/>
            <person name="Saif S."/>
            <person name="Shenoy N."/>
            <person name="Sisk P."/>
            <person name="Stolte C."/>
            <person name="Sykes S."/>
            <person name="Thomson T."/>
            <person name="Walk T."/>
            <person name="White J."/>
            <person name="Yandava C."/>
            <person name="Burger G."/>
            <person name="Gray M.W."/>
            <person name="Holland P.W.H."/>
            <person name="King N."/>
            <person name="Lang F.B.F."/>
            <person name="Roger A.J."/>
            <person name="Ruiz-Trillo I."/>
            <person name="Lander E."/>
            <person name="Nusbaum C."/>
        </authorList>
    </citation>
    <scope>NUCLEOTIDE SEQUENCE [LARGE SCALE GENOMIC DNA]</scope>
    <source>
        <strain evidence="5 6">ATCC 50062</strain>
    </source>
</reference>
<dbReference type="FunFam" id="1.25.10.10:FF:000062">
    <property type="entry name" value="Serine/threonine-protein phosphatase 2A regulatory subunit A alpha isoform"/>
    <property type="match status" value="1"/>
</dbReference>
<dbReference type="InterPro" id="IPR051023">
    <property type="entry name" value="PP2A_Regulatory_Subunit_A"/>
</dbReference>
<evidence type="ECO:0000313" key="5">
    <source>
        <dbReference type="EMBL" id="KNC50375.1"/>
    </source>
</evidence>
<dbReference type="Pfam" id="PF02985">
    <property type="entry name" value="HEAT"/>
    <property type="match status" value="1"/>
</dbReference>
<name>A0A0L0DDS9_THETB</name>
<feature type="repeat" description="HEAT" evidence="3">
    <location>
        <begin position="166"/>
        <end position="204"/>
    </location>
</feature>
<dbReference type="PANTHER" id="PTHR10648">
    <property type="entry name" value="SERINE/THREONINE-PROTEIN PHOSPHATASE PP2A 65 KDA REGULATORY SUBUNIT"/>
    <property type="match status" value="1"/>
</dbReference>
<dbReference type="GO" id="GO:0000159">
    <property type="term" value="C:protein phosphatase type 2A complex"/>
    <property type="evidence" value="ECO:0007669"/>
    <property type="project" value="UniProtKB-ARBA"/>
</dbReference>
<dbReference type="Gene3D" id="1.25.10.10">
    <property type="entry name" value="Leucine-rich Repeat Variant"/>
    <property type="match status" value="1"/>
</dbReference>
<feature type="domain" description="Phosphatase PP2A regulatory subunit A/Splicing factor 3B subunit 1-like HEAT repeat" evidence="4">
    <location>
        <begin position="357"/>
        <end position="426"/>
    </location>
</feature>
<dbReference type="InterPro" id="IPR016024">
    <property type="entry name" value="ARM-type_fold"/>
</dbReference>
<gene>
    <name evidence="5" type="ORF">AMSG_06862</name>
</gene>
<evidence type="ECO:0000256" key="3">
    <source>
        <dbReference type="PROSITE-ProRule" id="PRU00103"/>
    </source>
</evidence>
<feature type="repeat" description="HEAT" evidence="3">
    <location>
        <begin position="322"/>
        <end position="360"/>
    </location>
</feature>
<feature type="repeat" description="HEAT" evidence="3">
    <location>
        <begin position="244"/>
        <end position="282"/>
    </location>
</feature>
<dbReference type="AlphaFoldDB" id="A0A0L0DDS9"/>
<accession>A0A0L0DDS9</accession>
<dbReference type="PANTHER" id="PTHR10648:SF4">
    <property type="entry name" value="PROTEIN PHOSPHATASE 2 (FORMERLY 2A), REGULATORY SUBUNIT A, BETA ISOFORM-RELATED"/>
    <property type="match status" value="1"/>
</dbReference>
<feature type="domain" description="Phosphatase PP2A regulatory subunit A/Splicing factor 3B subunit 1-like HEAT repeat" evidence="4">
    <location>
        <begin position="276"/>
        <end position="353"/>
    </location>
</feature>
<dbReference type="Pfam" id="PF22646">
    <property type="entry name" value="PPP2R1A-like_HEAT"/>
    <property type="match status" value="2"/>
</dbReference>
<feature type="repeat" description="HEAT" evidence="3">
    <location>
        <begin position="205"/>
        <end position="243"/>
    </location>
</feature>
<dbReference type="InterPro" id="IPR011989">
    <property type="entry name" value="ARM-like"/>
</dbReference>
<comment type="similarity">
    <text evidence="2">Belongs to the phosphatase 2A regulatory subunit A family.</text>
</comment>
<dbReference type="EMBL" id="GL349461">
    <property type="protein sequence ID" value="KNC50375.1"/>
    <property type="molecule type" value="Genomic_DNA"/>
</dbReference>
<dbReference type="GO" id="GO:0005634">
    <property type="term" value="C:nucleus"/>
    <property type="evidence" value="ECO:0007669"/>
    <property type="project" value="TreeGrafter"/>
</dbReference>
<dbReference type="GO" id="GO:0019888">
    <property type="term" value="F:protein phosphatase regulator activity"/>
    <property type="evidence" value="ECO:0007669"/>
    <property type="project" value="TreeGrafter"/>
</dbReference>
<proteinExistence type="inferred from homology"/>
<dbReference type="eggNOG" id="KOG0211">
    <property type="taxonomic scope" value="Eukaryota"/>
</dbReference>
<evidence type="ECO:0000313" key="6">
    <source>
        <dbReference type="Proteomes" id="UP000054408"/>
    </source>
</evidence>